<dbReference type="Pfam" id="PF00932">
    <property type="entry name" value="LTD"/>
    <property type="match status" value="1"/>
</dbReference>
<evidence type="ECO:0000259" key="4">
    <source>
        <dbReference type="PROSITE" id="PS50830"/>
    </source>
</evidence>
<dbReference type="PROSITE" id="PS51841">
    <property type="entry name" value="LTD"/>
    <property type="match status" value="1"/>
</dbReference>
<dbReference type="STRING" id="1186196.SAMN04489841_1395"/>
<dbReference type="PANTHER" id="PTHR12302:SF3">
    <property type="entry name" value="SERINE_THREONINE-PROTEIN KINASE 31"/>
    <property type="match status" value="1"/>
</dbReference>
<dbReference type="AlphaFoldDB" id="A0A1H9EVG8"/>
<evidence type="ECO:0000259" key="5">
    <source>
        <dbReference type="PROSITE" id="PS51841"/>
    </source>
</evidence>
<dbReference type="InterPro" id="IPR002071">
    <property type="entry name" value="Thermonucl_AS"/>
</dbReference>
<dbReference type="Pfam" id="PF00565">
    <property type="entry name" value="SNase"/>
    <property type="match status" value="1"/>
</dbReference>
<feature type="domain" description="LTD" evidence="5">
    <location>
        <begin position="204"/>
        <end position="313"/>
    </location>
</feature>
<dbReference type="Proteomes" id="UP000199114">
    <property type="component" value="Unassembled WGS sequence"/>
</dbReference>
<dbReference type="PROSITE" id="PS50830">
    <property type="entry name" value="TNASE_3"/>
    <property type="match status" value="1"/>
</dbReference>
<proteinExistence type="predicted"/>
<accession>A0A1H9EVG8</accession>
<dbReference type="PANTHER" id="PTHR12302">
    <property type="entry name" value="EBNA2 BINDING PROTEIN P100"/>
    <property type="match status" value="1"/>
</dbReference>
<dbReference type="GO" id="GO:0016787">
    <property type="term" value="F:hydrolase activity"/>
    <property type="evidence" value="ECO:0007669"/>
    <property type="project" value="UniProtKB-KW"/>
</dbReference>
<dbReference type="SMART" id="SM00318">
    <property type="entry name" value="SNc"/>
    <property type="match status" value="1"/>
</dbReference>
<dbReference type="GO" id="GO:0003676">
    <property type="term" value="F:nucleic acid binding"/>
    <property type="evidence" value="ECO:0007669"/>
    <property type="project" value="InterPro"/>
</dbReference>
<protein>
    <submittedName>
        <fullName evidence="6">Micrococcal nuclease</fullName>
    </submittedName>
</protein>
<keyword evidence="7" id="KW-1185">Reference proteome</keyword>
<feature type="domain" description="TNase-like" evidence="4">
    <location>
        <begin position="49"/>
        <end position="196"/>
    </location>
</feature>
<keyword evidence="2" id="KW-0255">Endonuclease</keyword>
<dbReference type="PROSITE" id="PS01123">
    <property type="entry name" value="TNASE_1"/>
    <property type="match status" value="1"/>
</dbReference>
<sequence>MAIAVGSVSVTRRKLLTAVIVVALVATGMTASAGAVTGPSVETTTSISESTTVTVTNVVDGDTIDIEYQNGSSDTVRLLGVDTPETYGSVSPGEFEGVPDTQAGRECLQAAGENASAYATDQLADQTVTLQFDSQADRRGDYGRLLAYVQVDGSNFNYDLVERGHARVYDSTFSQSDSFYSAESAAQSAERNVWSCRTPNDDDGSSGGDASALTIDWVNAEASSLNDERVKITNTGSSSIDLDGFTLSDEAGHSHTFAEFTLGAGDSVYVHTGSGTNDADDRYMGYGAEIWNDDGDTATVQTAAGTTVAQLAY</sequence>
<dbReference type="InterPro" id="IPR016071">
    <property type="entry name" value="Staphylococal_nuclease_OB-fold"/>
</dbReference>
<dbReference type="Gene3D" id="2.60.40.1260">
    <property type="entry name" value="Lamin Tail domain"/>
    <property type="match status" value="1"/>
</dbReference>
<dbReference type="SUPFAM" id="SSF50199">
    <property type="entry name" value="Staphylococcal nuclease"/>
    <property type="match status" value="1"/>
</dbReference>
<dbReference type="InterPro" id="IPR035437">
    <property type="entry name" value="SNase_OB-fold_sf"/>
</dbReference>
<evidence type="ECO:0000256" key="3">
    <source>
        <dbReference type="ARBA" id="ARBA00022801"/>
    </source>
</evidence>
<dbReference type="GO" id="GO:0004519">
    <property type="term" value="F:endonuclease activity"/>
    <property type="evidence" value="ECO:0007669"/>
    <property type="project" value="UniProtKB-KW"/>
</dbReference>
<evidence type="ECO:0000256" key="2">
    <source>
        <dbReference type="ARBA" id="ARBA00022759"/>
    </source>
</evidence>
<keyword evidence="3" id="KW-0378">Hydrolase</keyword>
<keyword evidence="1" id="KW-0540">Nuclease</keyword>
<dbReference type="InterPro" id="IPR001322">
    <property type="entry name" value="Lamin_tail_dom"/>
</dbReference>
<gene>
    <name evidence="6" type="ORF">SAMN04489841_1395</name>
</gene>
<evidence type="ECO:0000256" key="1">
    <source>
        <dbReference type="ARBA" id="ARBA00022722"/>
    </source>
</evidence>
<dbReference type="Gene3D" id="2.40.50.90">
    <property type="match status" value="1"/>
</dbReference>
<dbReference type="EMBL" id="FOFD01000002">
    <property type="protein sequence ID" value="SEQ29710.1"/>
    <property type="molecule type" value="Genomic_DNA"/>
</dbReference>
<evidence type="ECO:0000313" key="7">
    <source>
        <dbReference type="Proteomes" id="UP000199114"/>
    </source>
</evidence>
<dbReference type="SUPFAM" id="SSF74853">
    <property type="entry name" value="Lamin A/C globular tail domain"/>
    <property type="match status" value="1"/>
</dbReference>
<evidence type="ECO:0000313" key="6">
    <source>
        <dbReference type="EMBL" id="SEQ29710.1"/>
    </source>
</evidence>
<name>A0A1H9EVG8_9EURY</name>
<organism evidence="6 7">
    <name type="scientific">Natrinema salaciae</name>
    <dbReference type="NCBI Taxonomy" id="1186196"/>
    <lineage>
        <taxon>Archaea</taxon>
        <taxon>Methanobacteriati</taxon>
        <taxon>Methanobacteriota</taxon>
        <taxon>Stenosarchaea group</taxon>
        <taxon>Halobacteria</taxon>
        <taxon>Halobacteriales</taxon>
        <taxon>Natrialbaceae</taxon>
        <taxon>Natrinema</taxon>
    </lineage>
</organism>
<dbReference type="InterPro" id="IPR036415">
    <property type="entry name" value="Lamin_tail_dom_sf"/>
</dbReference>
<reference evidence="7" key="1">
    <citation type="submission" date="2016-10" db="EMBL/GenBank/DDBJ databases">
        <authorList>
            <person name="Varghese N."/>
            <person name="Submissions S."/>
        </authorList>
    </citation>
    <scope>NUCLEOTIDE SEQUENCE [LARGE SCALE GENOMIC DNA]</scope>
    <source>
        <strain evidence="7">DSM 25055</strain>
    </source>
</reference>